<keyword evidence="3" id="KW-1185">Reference proteome</keyword>
<reference evidence="3" key="1">
    <citation type="submission" date="2015-11" db="EMBL/GenBank/DDBJ databases">
        <authorList>
            <person name="Varghese N."/>
        </authorList>
    </citation>
    <scope>NUCLEOTIDE SEQUENCE [LARGE SCALE GENOMIC DNA]</scope>
</reference>
<evidence type="ECO:0000313" key="2">
    <source>
        <dbReference type="EMBL" id="CUU08372.1"/>
    </source>
</evidence>
<accession>A0A0S4NB16</accession>
<evidence type="ECO:0000256" key="1">
    <source>
        <dbReference type="SAM" id="Coils"/>
    </source>
</evidence>
<feature type="coiled-coil region" evidence="1">
    <location>
        <begin position="576"/>
        <end position="603"/>
    </location>
</feature>
<protein>
    <submittedName>
        <fullName evidence="2">Predicted ATPase, AAA+ superfamily</fullName>
    </submittedName>
</protein>
<dbReference type="SUPFAM" id="SSF52540">
    <property type="entry name" value="P-loop containing nucleoside triphosphate hydrolases"/>
    <property type="match status" value="1"/>
</dbReference>
<dbReference type="InterPro" id="IPR027417">
    <property type="entry name" value="P-loop_NTPase"/>
</dbReference>
<dbReference type="AlphaFoldDB" id="A0A0S4NB16"/>
<dbReference type="InterPro" id="IPR007555">
    <property type="entry name" value="DUF499"/>
</dbReference>
<sequence length="837" mass="95875">MKPFSTIAIPHSDILEGQLTMDVFAADLWQVFKGEAPEEYQNPGVFFRKTFLTAGIRNLLDIVKKRLDGKGGDPVIQLQTPFGGGKTHSLIALYHKAKEWKVNVVVIDGTALDPKDTTLWGEIEKQLTGEVNLLKGQTAPGREKLKNLLRKRQPLLILMDEILQYTTKSAGIKVGSSNLASQTIAFMQELTETVSVIPKSILVLTLPSSLIEHYDENAEKLFKQLQKVVGRMEKVFTPVRDEEIAEVIRRRLFNSINEREASEIIDEFLDYAEKERILLEGVEKSVYREKFKASFPFQPEVIDVLYKRWGSFPTFQRTRGVLRILALVVHSLKSSKAPFIRLADFDLENDDIRRELIKHIGQEFDSVIAADITSYNSGAKKVDKSLGPAYSSYSFGTKVATTIFMYSFSGGPEKGANVNEIKLSCSEVNIPSSIIVEAIDKLKENLYYLSDEGLFFTNQPNLNRILLDKMENIDEKTLADEEEKLLTENIKKKDAYFDVYLYPTNSKDIPDNKSLKLIILKEYEKCKDFFEKCGDKPRIYRNTIIFLCSLESERTKFEQFLKRKLAWQSIEKDKKLHLTDEQKERLKKELKRSDEEGKQQIRNLYRCVFLPAKEGLKEINLGIATYGIGRTIDEEIYETLKTEGELFEKLNPLSIEDKYLKDKDYVETKNILESFYKTPGEIRITNEKILKDAIKEGVKKGLFGFGRIEKEKPLCESFKADCSPDLKDNEVIIKAELCEKIPGEVQKINDKTEEYKEDDKDSPPKIRLIHIKLKIPTGKLSDIVRMINNTIKSKFEQVDIKIEIFAQGGGILKSEYEDKIKETIKQTGAEIESEQTE</sequence>
<dbReference type="RefSeq" id="WP_140945780.1">
    <property type="nucleotide sequence ID" value="NZ_FAOO01000021.1"/>
</dbReference>
<evidence type="ECO:0000313" key="3">
    <source>
        <dbReference type="Proteomes" id="UP000320623"/>
    </source>
</evidence>
<dbReference type="EMBL" id="FAOO01000021">
    <property type="protein sequence ID" value="CUU08372.1"/>
    <property type="molecule type" value="Genomic_DNA"/>
</dbReference>
<dbReference type="STRING" id="1643428.GCA_001442855_02023"/>
<organism evidence="2 3">
    <name type="scientific">Candidatus Thermokryptus mobilis</name>
    <dbReference type="NCBI Taxonomy" id="1643428"/>
    <lineage>
        <taxon>Bacteria</taxon>
        <taxon>Pseudomonadati</taxon>
        <taxon>Candidatus Kryptoniota</taxon>
        <taxon>Candidatus Thermokryptus</taxon>
    </lineage>
</organism>
<dbReference type="Pfam" id="PF04465">
    <property type="entry name" value="DUF499"/>
    <property type="match status" value="1"/>
</dbReference>
<name>A0A0S4NB16_9BACT</name>
<keyword evidence="1" id="KW-0175">Coiled coil</keyword>
<dbReference type="Proteomes" id="UP000320623">
    <property type="component" value="Unassembled WGS sequence"/>
</dbReference>
<gene>
    <name evidence="2" type="ORF">JGI1_02065</name>
</gene>
<dbReference type="OrthoDB" id="9757917at2"/>
<proteinExistence type="predicted"/>